<dbReference type="KEGG" id="glo:Glov_1591"/>
<dbReference type="UniPathway" id="UPA00053">
    <property type="reaction ID" value="UER00088"/>
</dbReference>
<dbReference type="RefSeq" id="WP_012469649.1">
    <property type="nucleotide sequence ID" value="NC_010814.1"/>
</dbReference>
<feature type="binding site" evidence="11">
    <location>
        <begin position="12"/>
        <end position="17"/>
    </location>
    <ligand>
        <name>ATP</name>
        <dbReference type="ChEBI" id="CHEBI:30616"/>
    </ligand>
</feature>
<evidence type="ECO:0000313" key="12">
    <source>
        <dbReference type="EMBL" id="ACD95307.1"/>
    </source>
</evidence>
<keyword evidence="11" id="KW-0460">Magnesium</keyword>
<dbReference type="PANTHER" id="PTHR21087:SF16">
    <property type="entry name" value="SHIKIMATE KINASE 1, CHLOROPLASTIC"/>
    <property type="match status" value="1"/>
</dbReference>
<keyword evidence="11" id="KW-0479">Metal-binding</keyword>
<evidence type="ECO:0000256" key="1">
    <source>
        <dbReference type="ARBA" id="ARBA00004842"/>
    </source>
</evidence>
<evidence type="ECO:0000256" key="2">
    <source>
        <dbReference type="ARBA" id="ARBA00006997"/>
    </source>
</evidence>
<dbReference type="PROSITE" id="PS01128">
    <property type="entry name" value="SHIKIMATE_KINASE"/>
    <property type="match status" value="1"/>
</dbReference>
<keyword evidence="13" id="KW-1185">Reference proteome</keyword>
<accession>B3E9N1</accession>
<dbReference type="GO" id="GO:0005524">
    <property type="term" value="F:ATP binding"/>
    <property type="evidence" value="ECO:0007669"/>
    <property type="project" value="UniProtKB-UniRule"/>
</dbReference>
<dbReference type="InterPro" id="IPR000623">
    <property type="entry name" value="Shikimate_kinase/TSH1"/>
</dbReference>
<dbReference type="OrthoDB" id="9800332at2"/>
<dbReference type="GO" id="GO:0004765">
    <property type="term" value="F:shikimate kinase activity"/>
    <property type="evidence" value="ECO:0007669"/>
    <property type="project" value="UniProtKB-UniRule"/>
</dbReference>
<keyword evidence="4 11" id="KW-0028">Amino-acid biosynthesis</keyword>
<gene>
    <name evidence="11" type="primary">aroK</name>
    <name evidence="12" type="ordered locus">Glov_1591</name>
</gene>
<evidence type="ECO:0000256" key="4">
    <source>
        <dbReference type="ARBA" id="ARBA00022605"/>
    </source>
</evidence>
<sequence>MPESIILTGPMGSGKTSVGQLLAARLGYRFQDLDALLVEQAGKSINQIFADEGEAAFRERETALLATLVGQHGIILSTGGGVVIREANRRLLHAGGLVVNLTATVPVLAGRLALADDRPLLKGDEALEARIERIMTEREPFYADADIRIDTTGKTLEDVAAEILAVYAEKRSGAL</sequence>
<evidence type="ECO:0000256" key="8">
    <source>
        <dbReference type="ARBA" id="ARBA00022840"/>
    </source>
</evidence>
<feature type="binding site" evidence="11">
    <location>
        <position position="80"/>
    </location>
    <ligand>
        <name>substrate</name>
    </ligand>
</feature>
<comment type="pathway">
    <text evidence="1 11">Metabolic intermediate biosynthesis; chorismate biosynthesis; chorismate from D-erythrose 4-phosphate and phosphoenolpyruvate: step 5/7.</text>
</comment>
<dbReference type="GO" id="GO:0009423">
    <property type="term" value="P:chorismate biosynthetic process"/>
    <property type="evidence" value="ECO:0007669"/>
    <property type="project" value="UniProtKB-UniRule"/>
</dbReference>
<feature type="binding site" evidence="11">
    <location>
        <position position="58"/>
    </location>
    <ligand>
        <name>substrate</name>
    </ligand>
</feature>
<comment type="subunit">
    <text evidence="11">Monomer.</text>
</comment>
<comment type="subcellular location">
    <subcellularLocation>
        <location evidence="11">Cytoplasm</location>
    </subcellularLocation>
</comment>
<evidence type="ECO:0000256" key="7">
    <source>
        <dbReference type="ARBA" id="ARBA00022777"/>
    </source>
</evidence>
<dbReference type="HAMAP" id="MF_00109">
    <property type="entry name" value="Shikimate_kinase"/>
    <property type="match status" value="1"/>
</dbReference>
<keyword evidence="5 11" id="KW-0808">Transferase</keyword>
<dbReference type="CDD" id="cd00464">
    <property type="entry name" value="SK"/>
    <property type="match status" value="1"/>
</dbReference>
<evidence type="ECO:0000256" key="5">
    <source>
        <dbReference type="ARBA" id="ARBA00022679"/>
    </source>
</evidence>
<feature type="binding site" evidence="11">
    <location>
        <position position="34"/>
    </location>
    <ligand>
        <name>substrate</name>
    </ligand>
</feature>
<comment type="cofactor">
    <cofactor evidence="11">
        <name>Mg(2+)</name>
        <dbReference type="ChEBI" id="CHEBI:18420"/>
    </cofactor>
    <text evidence="11">Binds 1 Mg(2+) ion per subunit.</text>
</comment>
<comment type="function">
    <text evidence="11">Catalyzes the specific phosphorylation of the 3-hydroxyl group of shikimic acid using ATP as a cosubstrate.</text>
</comment>
<feature type="binding site" evidence="11">
    <location>
        <position position="16"/>
    </location>
    <ligand>
        <name>Mg(2+)</name>
        <dbReference type="ChEBI" id="CHEBI:18420"/>
    </ligand>
</feature>
<dbReference type="Pfam" id="PF01202">
    <property type="entry name" value="SKI"/>
    <property type="match status" value="1"/>
</dbReference>
<dbReference type="InterPro" id="IPR031322">
    <property type="entry name" value="Shikimate/glucono_kinase"/>
</dbReference>
<keyword evidence="6 11" id="KW-0547">Nucleotide-binding</keyword>
<dbReference type="eggNOG" id="COG0703">
    <property type="taxonomic scope" value="Bacteria"/>
</dbReference>
<feature type="binding site" evidence="11">
    <location>
        <position position="118"/>
    </location>
    <ligand>
        <name>ATP</name>
        <dbReference type="ChEBI" id="CHEBI:30616"/>
    </ligand>
</feature>
<comment type="similarity">
    <text evidence="2 11">Belongs to the shikimate kinase family.</text>
</comment>
<dbReference type="PRINTS" id="PR01100">
    <property type="entry name" value="SHIKIMTKNASE"/>
</dbReference>
<feature type="binding site" evidence="11">
    <location>
        <position position="138"/>
    </location>
    <ligand>
        <name>substrate</name>
    </ligand>
</feature>
<dbReference type="SUPFAM" id="SSF52540">
    <property type="entry name" value="P-loop containing nucleoside triphosphate hydrolases"/>
    <property type="match status" value="1"/>
</dbReference>
<evidence type="ECO:0000256" key="3">
    <source>
        <dbReference type="ARBA" id="ARBA00012154"/>
    </source>
</evidence>
<dbReference type="HOGENOM" id="CLU_057607_2_1_7"/>
<keyword evidence="11" id="KW-0963">Cytoplasm</keyword>
<keyword evidence="7 11" id="KW-0418">Kinase</keyword>
<dbReference type="EMBL" id="CP001089">
    <property type="protein sequence ID" value="ACD95307.1"/>
    <property type="molecule type" value="Genomic_DNA"/>
</dbReference>
<keyword evidence="9 11" id="KW-0057">Aromatic amino acid biosynthesis</keyword>
<evidence type="ECO:0000313" key="13">
    <source>
        <dbReference type="Proteomes" id="UP000002420"/>
    </source>
</evidence>
<name>B3E9N1_TRIL1</name>
<evidence type="ECO:0000256" key="6">
    <source>
        <dbReference type="ARBA" id="ARBA00022741"/>
    </source>
</evidence>
<dbReference type="Proteomes" id="UP000002420">
    <property type="component" value="Chromosome"/>
</dbReference>
<dbReference type="InterPro" id="IPR023000">
    <property type="entry name" value="Shikimate_kinase_CS"/>
</dbReference>
<dbReference type="Gene3D" id="3.40.50.300">
    <property type="entry name" value="P-loop containing nucleotide triphosphate hydrolases"/>
    <property type="match status" value="1"/>
</dbReference>
<dbReference type="GO" id="GO:0009073">
    <property type="term" value="P:aromatic amino acid family biosynthetic process"/>
    <property type="evidence" value="ECO:0007669"/>
    <property type="project" value="UniProtKB-KW"/>
</dbReference>
<comment type="catalytic activity">
    <reaction evidence="10 11">
        <text>shikimate + ATP = 3-phosphoshikimate + ADP + H(+)</text>
        <dbReference type="Rhea" id="RHEA:13121"/>
        <dbReference type="ChEBI" id="CHEBI:15378"/>
        <dbReference type="ChEBI" id="CHEBI:30616"/>
        <dbReference type="ChEBI" id="CHEBI:36208"/>
        <dbReference type="ChEBI" id="CHEBI:145989"/>
        <dbReference type="ChEBI" id="CHEBI:456216"/>
        <dbReference type="EC" id="2.7.1.71"/>
    </reaction>
</comment>
<dbReference type="AlphaFoldDB" id="B3E9N1"/>
<dbReference type="EC" id="2.7.1.71" evidence="3 11"/>
<dbReference type="PANTHER" id="PTHR21087">
    <property type="entry name" value="SHIKIMATE KINASE"/>
    <property type="match status" value="1"/>
</dbReference>
<dbReference type="GO" id="GO:0000287">
    <property type="term" value="F:magnesium ion binding"/>
    <property type="evidence" value="ECO:0007669"/>
    <property type="project" value="UniProtKB-UniRule"/>
</dbReference>
<evidence type="ECO:0000256" key="11">
    <source>
        <dbReference type="HAMAP-Rule" id="MF_00109"/>
    </source>
</evidence>
<reference evidence="12 13" key="1">
    <citation type="submission" date="2008-05" db="EMBL/GenBank/DDBJ databases">
        <title>Complete sequence of chromosome of Geobacter lovleyi SZ.</title>
        <authorList>
            <consortium name="US DOE Joint Genome Institute"/>
            <person name="Lucas S."/>
            <person name="Copeland A."/>
            <person name="Lapidus A."/>
            <person name="Glavina del Rio T."/>
            <person name="Dalin E."/>
            <person name="Tice H."/>
            <person name="Bruce D."/>
            <person name="Goodwin L."/>
            <person name="Pitluck S."/>
            <person name="Chertkov O."/>
            <person name="Meincke L."/>
            <person name="Brettin T."/>
            <person name="Detter J.C."/>
            <person name="Han C."/>
            <person name="Tapia R."/>
            <person name="Kuske C.R."/>
            <person name="Schmutz J."/>
            <person name="Larimer F."/>
            <person name="Land M."/>
            <person name="Hauser L."/>
            <person name="Kyrpides N."/>
            <person name="Mikhailova N."/>
            <person name="Sung Y."/>
            <person name="Fletcher K.E."/>
            <person name="Ritalahti K.M."/>
            <person name="Loeffler F.E."/>
            <person name="Richardson P."/>
        </authorList>
    </citation>
    <scope>NUCLEOTIDE SEQUENCE [LARGE SCALE GENOMIC DNA]</scope>
    <source>
        <strain evidence="13">ATCC BAA-1151 / DSM 17278 / SZ</strain>
    </source>
</reference>
<evidence type="ECO:0000256" key="10">
    <source>
        <dbReference type="ARBA" id="ARBA00048567"/>
    </source>
</evidence>
<evidence type="ECO:0000256" key="9">
    <source>
        <dbReference type="ARBA" id="ARBA00023141"/>
    </source>
</evidence>
<dbReference type="InterPro" id="IPR027417">
    <property type="entry name" value="P-loop_NTPase"/>
</dbReference>
<keyword evidence="8 11" id="KW-0067">ATP-binding</keyword>
<comment type="caution">
    <text evidence="11">Lacks conserved residue(s) required for the propagation of feature annotation.</text>
</comment>
<protein>
    <recommendedName>
        <fullName evidence="3 11">Shikimate kinase</fullName>
        <shortName evidence="11">SK</shortName>
        <ecNumber evidence="3 11">2.7.1.71</ecNumber>
    </recommendedName>
</protein>
<organism evidence="12 13">
    <name type="scientific">Trichlorobacter lovleyi (strain ATCC BAA-1151 / DSM 17278 / SZ)</name>
    <name type="common">Geobacter lovleyi</name>
    <dbReference type="NCBI Taxonomy" id="398767"/>
    <lineage>
        <taxon>Bacteria</taxon>
        <taxon>Pseudomonadati</taxon>
        <taxon>Thermodesulfobacteriota</taxon>
        <taxon>Desulfuromonadia</taxon>
        <taxon>Geobacterales</taxon>
        <taxon>Geobacteraceae</taxon>
        <taxon>Trichlorobacter</taxon>
    </lineage>
</organism>
<dbReference type="GO" id="GO:0005829">
    <property type="term" value="C:cytosol"/>
    <property type="evidence" value="ECO:0007669"/>
    <property type="project" value="TreeGrafter"/>
</dbReference>
<dbReference type="STRING" id="398767.Glov_1591"/>
<proteinExistence type="inferred from homology"/>
<dbReference type="GO" id="GO:0008652">
    <property type="term" value="P:amino acid biosynthetic process"/>
    <property type="evidence" value="ECO:0007669"/>
    <property type="project" value="UniProtKB-KW"/>
</dbReference>